<feature type="region of interest" description="Disordered" evidence="4">
    <location>
        <begin position="491"/>
        <end position="525"/>
    </location>
</feature>
<feature type="region of interest" description="Disordered" evidence="4">
    <location>
        <begin position="585"/>
        <end position="651"/>
    </location>
</feature>
<dbReference type="Proteomes" id="UP001374584">
    <property type="component" value="Unassembled WGS sequence"/>
</dbReference>
<evidence type="ECO:0000256" key="2">
    <source>
        <dbReference type="ARBA" id="ARBA00022771"/>
    </source>
</evidence>
<keyword evidence="1" id="KW-0479">Metal-binding</keyword>
<accession>A0AAN9MLD6</accession>
<feature type="compositionally biased region" description="Basic and acidic residues" evidence="4">
    <location>
        <begin position="605"/>
        <end position="633"/>
    </location>
</feature>
<evidence type="ECO:0000313" key="7">
    <source>
        <dbReference type="Proteomes" id="UP001374584"/>
    </source>
</evidence>
<proteinExistence type="predicted"/>
<dbReference type="EMBL" id="JAYMYR010000006">
    <property type="protein sequence ID" value="KAK7356759.1"/>
    <property type="molecule type" value="Genomic_DNA"/>
</dbReference>
<evidence type="ECO:0000256" key="1">
    <source>
        <dbReference type="ARBA" id="ARBA00022723"/>
    </source>
</evidence>
<dbReference type="InterPro" id="IPR051591">
    <property type="entry name" value="UPF0224_FAM112_RNA_Proc"/>
</dbReference>
<dbReference type="Pfam" id="PF05253">
    <property type="entry name" value="zf-U11-48K"/>
    <property type="match status" value="1"/>
</dbReference>
<dbReference type="PANTHER" id="PTHR21402:SF10">
    <property type="entry name" value="U11_U12 SMALL NUCLEAR RIBONUCLEOPROTEIN 48 KDA PROTEIN"/>
    <property type="match status" value="1"/>
</dbReference>
<protein>
    <recommendedName>
        <fullName evidence="5">CHHC U11-48K-type domain-containing protein</fullName>
    </recommendedName>
</protein>
<feature type="region of interest" description="Disordered" evidence="4">
    <location>
        <begin position="421"/>
        <end position="443"/>
    </location>
</feature>
<reference evidence="6 7" key="1">
    <citation type="submission" date="2024-01" db="EMBL/GenBank/DDBJ databases">
        <title>The genomes of 5 underutilized Papilionoideae crops provide insights into root nodulation and disease resistanc.</title>
        <authorList>
            <person name="Jiang F."/>
        </authorList>
    </citation>
    <scope>NUCLEOTIDE SEQUENCE [LARGE SCALE GENOMIC DNA]</scope>
    <source>
        <strain evidence="6">JINMINGXINNONG_FW02</strain>
        <tissue evidence="6">Leaves</tissue>
    </source>
</reference>
<dbReference type="AlphaFoldDB" id="A0AAN9MLD6"/>
<feature type="compositionally biased region" description="Basic and acidic residues" evidence="4">
    <location>
        <begin position="585"/>
        <end position="596"/>
    </location>
</feature>
<evidence type="ECO:0000256" key="4">
    <source>
        <dbReference type="SAM" id="MobiDB-lite"/>
    </source>
</evidence>
<keyword evidence="3" id="KW-0862">Zinc</keyword>
<feature type="domain" description="CHHC U11-48K-type" evidence="5">
    <location>
        <begin position="67"/>
        <end position="94"/>
    </location>
</feature>
<dbReference type="PANTHER" id="PTHR21402">
    <property type="entry name" value="GAMETOCYTE SPECIFIC FACTOR 1-RELATED"/>
    <property type="match status" value="1"/>
</dbReference>
<sequence length="676" mass="77112">MKMVFLLEVPGRRGACESEDSRVRRSMNPLNNSPSLSSTLSSLENLIALSDHVLSVTPSPQTLNTNLIQCPFSPHHLIPPHSLFLHHLRCPSSPRPLPDLTHSLNYPQTLHNSPSHQLSFYLHSLSNFSYRDCPAVVSFSPADALTRTATLTLPAFLSLECADTANHSNLHPLFHHTPILPSQYFSIDRELQSWNHFPTTFSNSVLPAILGIGIANEIHLTDWIMANSPRYGVVVDTPMQQHMFLLCCLCLKSIIREASVSLERQNSHVVCPVLNQALTWLTYQVSILYGAANGRDFVLNFVKKCITVGASALLLFPLGDQAASKHESQNLDKESVDVKDVKSVAPGGEKNNSILNRKIFMSQVAAAVAALHERSLLEQKIKGFWFSPQPSNYQLVAEHSYLSEKANEERAKRPDYRAIIDHDGVHRPQSSNQESSREKTREELLAEERDYKRRRMSYRGKKTNQSPLQVMRYMIEDFMEQIKRAGDFESPVKMSEDSGLFPFKPPGHDISMEANNSRKASLDSPAVTTINPRYSEQQLHSSCCDESKNLDVAFSRDYKQLKHDHHSSRYYRDDQWNADQGKYHRDQLSASHERHSSHSSHHIKKDYYSNRKKHDNSSRLRDRRQNDTHRSHISDSFPNKTFSDRYDPSESLDICDDDTSDIKYFKSDKFYDKDHS</sequence>
<evidence type="ECO:0000313" key="6">
    <source>
        <dbReference type="EMBL" id="KAK7356759.1"/>
    </source>
</evidence>
<keyword evidence="7" id="KW-1185">Reference proteome</keyword>
<comment type="caution">
    <text evidence="6">The sequence shown here is derived from an EMBL/GenBank/DDBJ whole genome shotgun (WGS) entry which is preliminary data.</text>
</comment>
<organism evidence="6 7">
    <name type="scientific">Phaseolus coccineus</name>
    <name type="common">Scarlet runner bean</name>
    <name type="synonym">Phaseolus multiflorus</name>
    <dbReference type="NCBI Taxonomy" id="3886"/>
    <lineage>
        <taxon>Eukaryota</taxon>
        <taxon>Viridiplantae</taxon>
        <taxon>Streptophyta</taxon>
        <taxon>Embryophyta</taxon>
        <taxon>Tracheophyta</taxon>
        <taxon>Spermatophyta</taxon>
        <taxon>Magnoliopsida</taxon>
        <taxon>eudicotyledons</taxon>
        <taxon>Gunneridae</taxon>
        <taxon>Pentapetalae</taxon>
        <taxon>rosids</taxon>
        <taxon>fabids</taxon>
        <taxon>Fabales</taxon>
        <taxon>Fabaceae</taxon>
        <taxon>Papilionoideae</taxon>
        <taxon>50 kb inversion clade</taxon>
        <taxon>NPAAA clade</taxon>
        <taxon>indigoferoid/millettioid clade</taxon>
        <taxon>Phaseoleae</taxon>
        <taxon>Phaseolus</taxon>
    </lineage>
</organism>
<dbReference type="InterPro" id="IPR022776">
    <property type="entry name" value="TRM13/UPF0224_CHHC_Znf_dom"/>
</dbReference>
<dbReference type="PROSITE" id="PS51800">
    <property type="entry name" value="ZF_CHHC_U11_48K"/>
    <property type="match status" value="1"/>
</dbReference>
<dbReference type="GO" id="GO:0008270">
    <property type="term" value="F:zinc ion binding"/>
    <property type="evidence" value="ECO:0007669"/>
    <property type="project" value="UniProtKB-KW"/>
</dbReference>
<name>A0AAN9MLD6_PHACN</name>
<evidence type="ECO:0000259" key="5">
    <source>
        <dbReference type="PROSITE" id="PS51800"/>
    </source>
</evidence>
<evidence type="ECO:0000256" key="3">
    <source>
        <dbReference type="ARBA" id="ARBA00022833"/>
    </source>
</evidence>
<keyword evidence="2" id="KW-0863">Zinc-finger</keyword>
<gene>
    <name evidence="6" type="ORF">VNO80_16035</name>
</gene>